<gene>
    <name evidence="2" type="ORF">TAV2_LOCUS16300</name>
</gene>
<dbReference type="AlphaFoldDB" id="A0AAU9SKZ8"/>
<accession>A0AAU9SKZ8</accession>
<reference evidence="2 3" key="1">
    <citation type="submission" date="2022-03" db="EMBL/GenBank/DDBJ databases">
        <authorList>
            <person name="Nunn A."/>
            <person name="Chopra R."/>
            <person name="Nunn A."/>
            <person name="Contreras Garrido A."/>
        </authorList>
    </citation>
    <scope>NUCLEOTIDE SEQUENCE [LARGE SCALE GENOMIC DNA]</scope>
</reference>
<evidence type="ECO:0000256" key="1">
    <source>
        <dbReference type="SAM" id="MobiDB-lite"/>
    </source>
</evidence>
<dbReference type="PANTHER" id="PTHR34056:SF3">
    <property type="entry name" value="OS07G0557700 PROTEIN"/>
    <property type="match status" value="1"/>
</dbReference>
<evidence type="ECO:0000313" key="3">
    <source>
        <dbReference type="Proteomes" id="UP000836841"/>
    </source>
</evidence>
<sequence length="222" mass="24488">MHWDAPPTIIRLSLAASVSRSSSSSLATTTMDQKTPESLGFDGSPSFVTPNNNQRNSTQVSKIRDHLLHEMYLVPVAEGNKNLQTVKYATCKSIVKEIHSYEKEAEREAIGLLPFTMKRSPTLLVNRHPLLSPLPIVSTNLLVKHLTGLSNEIHAQSCLDLSDELFGRVNEPCRRNLDRSRCCPVLAACLLATHARSALQLLTPALTAVSSDSDELMKLDNF</sequence>
<evidence type="ECO:0000313" key="2">
    <source>
        <dbReference type="EMBL" id="CAH2065539.1"/>
    </source>
</evidence>
<dbReference type="PANTHER" id="PTHR34056">
    <property type="entry name" value="GPI-ANCHORED PROTEIN"/>
    <property type="match status" value="1"/>
</dbReference>
<feature type="compositionally biased region" description="Polar residues" evidence="1">
    <location>
        <begin position="46"/>
        <end position="58"/>
    </location>
</feature>
<dbReference type="EMBL" id="OU466861">
    <property type="protein sequence ID" value="CAH2065539.1"/>
    <property type="molecule type" value="Genomic_DNA"/>
</dbReference>
<dbReference type="Proteomes" id="UP000836841">
    <property type="component" value="Chromosome 5"/>
</dbReference>
<feature type="region of interest" description="Disordered" evidence="1">
    <location>
        <begin position="25"/>
        <end position="58"/>
    </location>
</feature>
<dbReference type="InterPro" id="IPR040376">
    <property type="entry name" value="At4g28100-like"/>
</dbReference>
<organism evidence="2 3">
    <name type="scientific">Thlaspi arvense</name>
    <name type="common">Field penny-cress</name>
    <dbReference type="NCBI Taxonomy" id="13288"/>
    <lineage>
        <taxon>Eukaryota</taxon>
        <taxon>Viridiplantae</taxon>
        <taxon>Streptophyta</taxon>
        <taxon>Embryophyta</taxon>
        <taxon>Tracheophyta</taxon>
        <taxon>Spermatophyta</taxon>
        <taxon>Magnoliopsida</taxon>
        <taxon>eudicotyledons</taxon>
        <taxon>Gunneridae</taxon>
        <taxon>Pentapetalae</taxon>
        <taxon>rosids</taxon>
        <taxon>malvids</taxon>
        <taxon>Brassicales</taxon>
        <taxon>Brassicaceae</taxon>
        <taxon>Thlaspideae</taxon>
        <taxon>Thlaspi</taxon>
    </lineage>
</organism>
<name>A0AAU9SKZ8_THLAR</name>
<proteinExistence type="predicted"/>
<keyword evidence="3" id="KW-1185">Reference proteome</keyword>
<protein>
    <submittedName>
        <fullName evidence="2">Uncharacterized protein</fullName>
    </submittedName>
</protein>